<dbReference type="GO" id="GO:0005737">
    <property type="term" value="C:cytoplasm"/>
    <property type="evidence" value="ECO:0007669"/>
    <property type="project" value="UniProtKB-SubCell"/>
</dbReference>
<dbReference type="HAMAP" id="MF_01631">
    <property type="entry name" value="GlmU"/>
    <property type="match status" value="1"/>
</dbReference>
<feature type="binding site" evidence="18">
    <location>
        <position position="227"/>
    </location>
    <ligand>
        <name>Mg(2+)</name>
        <dbReference type="ChEBI" id="CHEBI:18420"/>
    </ligand>
</feature>
<dbReference type="AlphaFoldDB" id="A0A1G7N1S8"/>
<feature type="binding site" evidence="18">
    <location>
        <position position="152"/>
    </location>
    <ligand>
        <name>UDP-N-acetyl-alpha-D-glucosamine</name>
        <dbReference type="ChEBI" id="CHEBI:57705"/>
    </ligand>
</feature>
<dbReference type="InterPro" id="IPR001451">
    <property type="entry name" value="Hexapep"/>
</dbReference>
<dbReference type="InterPro" id="IPR011004">
    <property type="entry name" value="Trimer_LpxA-like_sf"/>
</dbReference>
<comment type="caution">
    <text evidence="18">Lacks conserved residue(s) required for the propagation of feature annotation.</text>
</comment>
<dbReference type="CDD" id="cd03353">
    <property type="entry name" value="LbH_GlmU_C"/>
    <property type="match status" value="1"/>
</dbReference>
<feature type="binding site" evidence="18">
    <location>
        <begin position="9"/>
        <end position="12"/>
    </location>
    <ligand>
        <name>UDP-N-acetyl-alpha-D-glucosamine</name>
        <dbReference type="ChEBI" id="CHEBI:57705"/>
    </ligand>
</feature>
<dbReference type="GO" id="GO:0006048">
    <property type="term" value="P:UDP-N-acetylglucosamine biosynthetic process"/>
    <property type="evidence" value="ECO:0007669"/>
    <property type="project" value="UniProtKB-UniPathway"/>
</dbReference>
<keyword evidence="10 18" id="KW-0133">Cell shape</keyword>
<dbReference type="GO" id="GO:0009252">
    <property type="term" value="P:peptidoglycan biosynthetic process"/>
    <property type="evidence" value="ECO:0007669"/>
    <property type="project" value="UniProtKB-UniRule"/>
</dbReference>
<keyword evidence="4 18" id="KW-0963">Cytoplasm</keyword>
<comment type="similarity">
    <text evidence="2 18">In the C-terminal section; belongs to the transferase hexapeptide repeat family.</text>
</comment>
<dbReference type="Proteomes" id="UP000199355">
    <property type="component" value="Unassembled WGS sequence"/>
</dbReference>
<evidence type="ECO:0000256" key="2">
    <source>
        <dbReference type="ARBA" id="ARBA00007707"/>
    </source>
</evidence>
<evidence type="ECO:0000256" key="16">
    <source>
        <dbReference type="ARBA" id="ARBA00048493"/>
    </source>
</evidence>
<feature type="active site" description="Proton acceptor" evidence="18">
    <location>
        <position position="363"/>
    </location>
</feature>
<evidence type="ECO:0000256" key="18">
    <source>
        <dbReference type="HAMAP-Rule" id="MF_01631"/>
    </source>
</evidence>
<keyword evidence="6 18" id="KW-0548">Nucleotidyltransferase</keyword>
<dbReference type="PANTHER" id="PTHR43584:SF3">
    <property type="entry name" value="BIFUNCTIONAL PROTEIN GLMU"/>
    <property type="match status" value="1"/>
</dbReference>
<sequence length="450" mass="46644">MPKTAALILAAGKGTRMHSDKPKVLQTLLGEPMLACVLEALRPVFGEDVWIVTGHRADLVRAAFPDARFVLQEEQLGTGHALMQALPALTEAGCSHVLVVNGDVPLLSEALARHFLAEAMGADLAFATIEVDNPGAYGRVVRQGDVVTAIVEAKDYDPALMGPAGNEVNAGMYLCSLSAAARLLPQVSNRNKSGEYYITDLVGLAAAGKYRVRGVRCGRDAALLGVNSPRELAQMEETLRAAIVEGLLEAGVLLHAPAAVRVGPRARVEPGAELTGPCEIYGASLVARGASVASHCVIRDCELAAGAEVRSFSHLEGAVVGPGALVGPFARLRPGAVLEEASHVGNFVELKKARLGKGAKANHLSYLGDAEIGAGSNIGAGTITCNYDGKHKYRTAIGERAFIGSNTALVAPVSVGAGALVGAGSVITKDVPDGDLAIARGKQKNLPRKG</sequence>
<proteinExistence type="inferred from homology"/>
<feature type="binding site" evidence="18">
    <location>
        <begin position="386"/>
        <end position="387"/>
    </location>
    <ligand>
        <name>acetyl-CoA</name>
        <dbReference type="ChEBI" id="CHEBI:57288"/>
    </ligand>
</feature>
<dbReference type="Gene3D" id="3.90.550.10">
    <property type="entry name" value="Spore Coat Polysaccharide Biosynthesis Protein SpsA, Chain A"/>
    <property type="match status" value="1"/>
</dbReference>
<comment type="subcellular location">
    <subcellularLocation>
        <location evidence="1 18">Cytoplasm</location>
    </subcellularLocation>
</comment>
<evidence type="ECO:0000256" key="11">
    <source>
        <dbReference type="ARBA" id="ARBA00022984"/>
    </source>
</evidence>
<evidence type="ECO:0000256" key="12">
    <source>
        <dbReference type="ARBA" id="ARBA00023268"/>
    </source>
</evidence>
<reference evidence="21" key="1">
    <citation type="submission" date="2016-10" db="EMBL/GenBank/DDBJ databases">
        <authorList>
            <person name="Varghese N."/>
            <person name="Submissions S."/>
        </authorList>
    </citation>
    <scope>NUCLEOTIDE SEQUENCE [LARGE SCALE GENOMIC DNA]</scope>
    <source>
        <strain evidence="21">KHC7</strain>
    </source>
</reference>
<evidence type="ECO:0000256" key="9">
    <source>
        <dbReference type="ARBA" id="ARBA00022842"/>
    </source>
</evidence>
<gene>
    <name evidence="18" type="primary">glmU</name>
    <name evidence="20" type="ORF">SAMN05192586_11046</name>
</gene>
<dbReference type="InterPro" id="IPR029044">
    <property type="entry name" value="Nucleotide-diphossugar_trans"/>
</dbReference>
<organism evidence="20 21">
    <name type="scientific">Desulfovibrio legallii</name>
    <dbReference type="NCBI Taxonomy" id="571438"/>
    <lineage>
        <taxon>Bacteria</taxon>
        <taxon>Pseudomonadati</taxon>
        <taxon>Thermodesulfobacteriota</taxon>
        <taxon>Desulfovibrionia</taxon>
        <taxon>Desulfovibrionales</taxon>
        <taxon>Desulfovibrionaceae</taxon>
        <taxon>Desulfovibrio</taxon>
    </lineage>
</organism>
<dbReference type="GO" id="GO:0009245">
    <property type="term" value="P:lipid A biosynthetic process"/>
    <property type="evidence" value="ECO:0007669"/>
    <property type="project" value="UniProtKB-UniRule"/>
</dbReference>
<feature type="binding site" evidence="18">
    <location>
        <position position="405"/>
    </location>
    <ligand>
        <name>acetyl-CoA</name>
        <dbReference type="ChEBI" id="CHEBI:57288"/>
    </ligand>
</feature>
<dbReference type="InterPro" id="IPR005882">
    <property type="entry name" value="Bifunctional_GlmU"/>
</dbReference>
<evidence type="ECO:0000256" key="14">
    <source>
        <dbReference type="ARBA" id="ARBA00023316"/>
    </source>
</evidence>
<evidence type="ECO:0000256" key="1">
    <source>
        <dbReference type="ARBA" id="ARBA00004496"/>
    </source>
</evidence>
<comment type="similarity">
    <text evidence="3 18">In the N-terminal section; belongs to the N-acetylglucosamine-1-phosphate uridyltransferase family.</text>
</comment>
<evidence type="ECO:0000256" key="3">
    <source>
        <dbReference type="ARBA" id="ARBA00007947"/>
    </source>
</evidence>
<dbReference type="GO" id="GO:0000287">
    <property type="term" value="F:magnesium ion binding"/>
    <property type="evidence" value="ECO:0007669"/>
    <property type="project" value="UniProtKB-UniRule"/>
</dbReference>
<keyword evidence="8 18" id="KW-0677">Repeat</keyword>
<evidence type="ECO:0000256" key="8">
    <source>
        <dbReference type="ARBA" id="ARBA00022737"/>
    </source>
</evidence>
<feature type="binding site" evidence="18">
    <location>
        <position position="72"/>
    </location>
    <ligand>
        <name>UDP-N-acetyl-alpha-D-glucosamine</name>
        <dbReference type="ChEBI" id="CHEBI:57705"/>
    </ligand>
</feature>
<dbReference type="EC" id="2.7.7.23" evidence="18"/>
<comment type="pathway">
    <text evidence="18">Nucleotide-sugar biosynthesis; UDP-N-acetyl-alpha-D-glucosamine biosynthesis; UDP-N-acetyl-alpha-D-glucosamine from N-acetyl-alpha-D-glucosamine 1-phosphate: step 1/1.</text>
</comment>
<dbReference type="CDD" id="cd02540">
    <property type="entry name" value="GT2_GlmU_N_bac"/>
    <property type="match status" value="1"/>
</dbReference>
<feature type="binding site" evidence="18">
    <location>
        <position position="440"/>
    </location>
    <ligand>
        <name>acetyl-CoA</name>
        <dbReference type="ChEBI" id="CHEBI:57288"/>
    </ligand>
</feature>
<dbReference type="EMBL" id="FNBX01000010">
    <property type="protein sequence ID" value="SDF67280.1"/>
    <property type="molecule type" value="Genomic_DNA"/>
</dbReference>
<dbReference type="Pfam" id="PF14602">
    <property type="entry name" value="Hexapep_2"/>
    <property type="match status" value="1"/>
</dbReference>
<dbReference type="GO" id="GO:0003977">
    <property type="term" value="F:UDP-N-acetylglucosamine diphosphorylase activity"/>
    <property type="evidence" value="ECO:0007669"/>
    <property type="project" value="UniProtKB-UniRule"/>
</dbReference>
<dbReference type="GO" id="GO:0019134">
    <property type="term" value="F:glucosamine-1-phosphate N-acetyltransferase activity"/>
    <property type="evidence" value="ECO:0007669"/>
    <property type="project" value="UniProtKB-UniRule"/>
</dbReference>
<feature type="binding site" evidence="18">
    <location>
        <position position="380"/>
    </location>
    <ligand>
        <name>acetyl-CoA</name>
        <dbReference type="ChEBI" id="CHEBI:57288"/>
    </ligand>
</feature>
<comment type="catalytic activity">
    <reaction evidence="15 18">
        <text>alpha-D-glucosamine 1-phosphate + acetyl-CoA = N-acetyl-alpha-D-glucosamine 1-phosphate + CoA + H(+)</text>
        <dbReference type="Rhea" id="RHEA:13725"/>
        <dbReference type="ChEBI" id="CHEBI:15378"/>
        <dbReference type="ChEBI" id="CHEBI:57287"/>
        <dbReference type="ChEBI" id="CHEBI:57288"/>
        <dbReference type="ChEBI" id="CHEBI:57776"/>
        <dbReference type="ChEBI" id="CHEBI:58516"/>
        <dbReference type="EC" id="2.3.1.157"/>
    </reaction>
</comment>
<dbReference type="Pfam" id="PF12804">
    <property type="entry name" value="NTP_transf_3"/>
    <property type="match status" value="1"/>
</dbReference>
<dbReference type="NCBIfam" id="NF010936">
    <property type="entry name" value="PRK14356.1"/>
    <property type="match status" value="1"/>
</dbReference>
<dbReference type="PANTHER" id="PTHR43584">
    <property type="entry name" value="NUCLEOTIDYL TRANSFERASE"/>
    <property type="match status" value="1"/>
</dbReference>
<comment type="pathway">
    <text evidence="18">Nucleotide-sugar biosynthesis; UDP-N-acetyl-alpha-D-glucosamine biosynthesis; N-acetyl-alpha-D-glucosamine 1-phosphate from alpha-D-glucosamine 6-phosphate (route II): step 2/2.</text>
</comment>
<keyword evidence="9 18" id="KW-0460">Magnesium</keyword>
<evidence type="ECO:0000256" key="15">
    <source>
        <dbReference type="ARBA" id="ARBA00048247"/>
    </source>
</evidence>
<comment type="cofactor">
    <cofactor evidence="18">
        <name>Mg(2+)</name>
        <dbReference type="ChEBI" id="CHEBI:18420"/>
    </cofactor>
    <text evidence="18">Binds 1 Mg(2+) ion per subunit.</text>
</comment>
<dbReference type="UniPathway" id="UPA00973"/>
<dbReference type="STRING" id="571438.SAMN05192586_11046"/>
<evidence type="ECO:0000256" key="4">
    <source>
        <dbReference type="ARBA" id="ARBA00022490"/>
    </source>
</evidence>
<comment type="subunit">
    <text evidence="18">Homotrimer.</text>
</comment>
<feature type="binding site" evidence="18">
    <location>
        <position position="377"/>
    </location>
    <ligand>
        <name>UDP-N-acetyl-alpha-D-glucosamine</name>
        <dbReference type="ChEBI" id="CHEBI:57705"/>
    </ligand>
</feature>
<evidence type="ECO:0000256" key="7">
    <source>
        <dbReference type="ARBA" id="ARBA00022723"/>
    </source>
</evidence>
<dbReference type="NCBIfam" id="TIGR01173">
    <property type="entry name" value="glmU"/>
    <property type="match status" value="1"/>
</dbReference>
<feature type="binding site" evidence="18">
    <location>
        <position position="227"/>
    </location>
    <ligand>
        <name>UDP-N-acetyl-alpha-D-glucosamine</name>
        <dbReference type="ChEBI" id="CHEBI:57705"/>
    </ligand>
</feature>
<evidence type="ECO:0000256" key="5">
    <source>
        <dbReference type="ARBA" id="ARBA00022679"/>
    </source>
</evidence>
<feature type="region of interest" description="N-acetyltransferase" evidence="18">
    <location>
        <begin position="251"/>
        <end position="450"/>
    </location>
</feature>
<feature type="binding site" evidence="18">
    <location>
        <position position="366"/>
    </location>
    <ligand>
        <name>UDP-N-acetyl-alpha-D-glucosamine</name>
        <dbReference type="ChEBI" id="CHEBI:57705"/>
    </ligand>
</feature>
<keyword evidence="14 18" id="KW-0961">Cell wall biogenesis/degradation</keyword>
<protein>
    <recommendedName>
        <fullName evidence="18">Bifunctional protein GlmU</fullName>
    </recommendedName>
    <domain>
        <recommendedName>
            <fullName evidence="18">UDP-N-acetylglucosamine pyrophosphorylase</fullName>
            <ecNumber evidence="18">2.7.7.23</ecNumber>
        </recommendedName>
        <alternativeName>
            <fullName evidence="18">N-acetylglucosamine-1-phosphate uridyltransferase</fullName>
        </alternativeName>
    </domain>
    <domain>
        <recommendedName>
            <fullName evidence="18">Glucosamine-1-phosphate N-acetyltransferase</fullName>
            <ecNumber evidence="18">2.3.1.157</ecNumber>
        </recommendedName>
    </domain>
</protein>
<feature type="binding site" evidence="18">
    <location>
        <position position="333"/>
    </location>
    <ligand>
        <name>UDP-N-acetyl-alpha-D-glucosamine</name>
        <dbReference type="ChEBI" id="CHEBI:57705"/>
    </ligand>
</feature>
<dbReference type="RefSeq" id="WP_092153854.1">
    <property type="nucleotide sequence ID" value="NZ_FNBX01000010.1"/>
</dbReference>
<feature type="region of interest" description="Pyrophosphorylase" evidence="18">
    <location>
        <begin position="1"/>
        <end position="229"/>
    </location>
</feature>
<evidence type="ECO:0000256" key="6">
    <source>
        <dbReference type="ARBA" id="ARBA00022695"/>
    </source>
</evidence>
<dbReference type="SUPFAM" id="SSF53448">
    <property type="entry name" value="Nucleotide-diphospho-sugar transferases"/>
    <property type="match status" value="1"/>
</dbReference>
<dbReference type="PROSITE" id="PS00101">
    <property type="entry name" value="HEXAPEP_TRANSFERASES"/>
    <property type="match status" value="1"/>
</dbReference>
<feature type="binding site" evidence="18">
    <location>
        <position position="351"/>
    </location>
    <ligand>
        <name>UDP-N-acetyl-alpha-D-glucosamine</name>
        <dbReference type="ChEBI" id="CHEBI:57705"/>
    </ligand>
</feature>
<keyword evidence="11 18" id="KW-0573">Peptidoglycan synthesis</keyword>
<dbReference type="EC" id="2.3.1.157" evidence="18"/>
<feature type="binding site" evidence="18">
    <location>
        <position position="138"/>
    </location>
    <ligand>
        <name>UDP-N-acetyl-alpha-D-glucosamine</name>
        <dbReference type="ChEBI" id="CHEBI:57705"/>
    </ligand>
</feature>
<dbReference type="GO" id="GO:0000902">
    <property type="term" value="P:cell morphogenesis"/>
    <property type="evidence" value="ECO:0007669"/>
    <property type="project" value="UniProtKB-UniRule"/>
</dbReference>
<dbReference type="OrthoDB" id="9775031at2"/>
<accession>A0A1G7N1S8</accession>
<keyword evidence="13 18" id="KW-0012">Acyltransferase</keyword>
<feature type="binding site" evidence="18">
    <location>
        <position position="423"/>
    </location>
    <ligand>
        <name>acetyl-CoA</name>
        <dbReference type="ChEBI" id="CHEBI:57288"/>
    </ligand>
</feature>
<feature type="binding site" evidence="18">
    <location>
        <position position="169"/>
    </location>
    <ligand>
        <name>UDP-N-acetyl-alpha-D-glucosamine</name>
        <dbReference type="ChEBI" id="CHEBI:57705"/>
    </ligand>
</feature>
<keyword evidence="21" id="KW-1185">Reference proteome</keyword>
<feature type="domain" description="MobA-like NTP transferase" evidence="19">
    <location>
        <begin position="6"/>
        <end position="129"/>
    </location>
</feature>
<evidence type="ECO:0000256" key="17">
    <source>
        <dbReference type="ARBA" id="ARBA00049628"/>
    </source>
</evidence>
<comment type="pathway">
    <text evidence="18">Bacterial outer membrane biogenesis; LPS lipid A biosynthesis.</text>
</comment>
<comment type="function">
    <text evidence="17 18">Catalyzes the last two sequential reactions in the de novo biosynthetic pathway for UDP-N-acetylglucosamine (UDP-GlcNAc). The C-terminal domain catalyzes the transfer of acetyl group from acetyl coenzyme A to glucosamine-1-phosphate (GlcN-1-P) to produce N-acetylglucosamine-1-phosphate (GlcNAc-1-P), which is converted into UDP-GlcNAc by the transfer of uridine 5-monophosphate (from uridine 5-triphosphate), a reaction catalyzed by the N-terminal domain.</text>
</comment>
<evidence type="ECO:0000256" key="13">
    <source>
        <dbReference type="ARBA" id="ARBA00023315"/>
    </source>
</evidence>
<keyword evidence="7 18" id="KW-0479">Metal-binding</keyword>
<dbReference type="UniPathway" id="UPA00113">
    <property type="reaction ID" value="UER00532"/>
</dbReference>
<feature type="binding site" evidence="18">
    <location>
        <position position="23"/>
    </location>
    <ligand>
        <name>UDP-N-acetyl-alpha-D-glucosamine</name>
        <dbReference type="ChEBI" id="CHEBI:57705"/>
    </ligand>
</feature>
<dbReference type="GO" id="GO:0016020">
    <property type="term" value="C:membrane"/>
    <property type="evidence" value="ECO:0007669"/>
    <property type="project" value="GOC"/>
</dbReference>
<keyword evidence="5 18" id="KW-0808">Transferase</keyword>
<feature type="binding site" evidence="18">
    <location>
        <begin position="77"/>
        <end position="78"/>
    </location>
    <ligand>
        <name>UDP-N-acetyl-alpha-D-glucosamine</name>
        <dbReference type="ChEBI" id="CHEBI:57705"/>
    </ligand>
</feature>
<evidence type="ECO:0000256" key="10">
    <source>
        <dbReference type="ARBA" id="ARBA00022960"/>
    </source>
</evidence>
<keyword evidence="12 18" id="KW-0511">Multifunctional enzyme</keyword>
<dbReference type="InterPro" id="IPR038009">
    <property type="entry name" value="GlmU_C_LbH"/>
</dbReference>
<dbReference type="GO" id="GO:0008360">
    <property type="term" value="P:regulation of cell shape"/>
    <property type="evidence" value="ECO:0007669"/>
    <property type="project" value="UniProtKB-KW"/>
</dbReference>
<feature type="binding site" evidence="18">
    <location>
        <position position="103"/>
    </location>
    <ligand>
        <name>Mg(2+)</name>
        <dbReference type="ChEBI" id="CHEBI:18420"/>
    </ligand>
</feature>
<dbReference type="InterPro" id="IPR018357">
    <property type="entry name" value="Hexapep_transf_CS"/>
</dbReference>
<evidence type="ECO:0000313" key="20">
    <source>
        <dbReference type="EMBL" id="SDF67280.1"/>
    </source>
</evidence>
<dbReference type="Gene3D" id="2.160.10.10">
    <property type="entry name" value="Hexapeptide repeat proteins"/>
    <property type="match status" value="1"/>
</dbReference>
<comment type="catalytic activity">
    <reaction evidence="16 18">
        <text>N-acetyl-alpha-D-glucosamine 1-phosphate + UTP + H(+) = UDP-N-acetyl-alpha-D-glucosamine + diphosphate</text>
        <dbReference type="Rhea" id="RHEA:13509"/>
        <dbReference type="ChEBI" id="CHEBI:15378"/>
        <dbReference type="ChEBI" id="CHEBI:33019"/>
        <dbReference type="ChEBI" id="CHEBI:46398"/>
        <dbReference type="ChEBI" id="CHEBI:57705"/>
        <dbReference type="ChEBI" id="CHEBI:57776"/>
        <dbReference type="EC" id="2.7.7.23"/>
    </reaction>
</comment>
<name>A0A1G7N1S8_9BACT</name>
<dbReference type="SUPFAM" id="SSF51161">
    <property type="entry name" value="Trimeric LpxA-like enzymes"/>
    <property type="match status" value="1"/>
</dbReference>
<feature type="region of interest" description="Linker" evidence="18">
    <location>
        <begin position="230"/>
        <end position="250"/>
    </location>
</feature>
<evidence type="ECO:0000313" key="21">
    <source>
        <dbReference type="Proteomes" id="UP000199355"/>
    </source>
</evidence>
<dbReference type="GO" id="GO:0071555">
    <property type="term" value="P:cell wall organization"/>
    <property type="evidence" value="ECO:0007669"/>
    <property type="project" value="UniProtKB-KW"/>
</dbReference>
<dbReference type="InterPro" id="IPR050065">
    <property type="entry name" value="GlmU-like"/>
</dbReference>
<evidence type="ECO:0000259" key="19">
    <source>
        <dbReference type="Pfam" id="PF12804"/>
    </source>
</evidence>
<dbReference type="InterPro" id="IPR025877">
    <property type="entry name" value="MobA-like_NTP_Trfase"/>
</dbReference>